<feature type="domain" description="EamA" evidence="7">
    <location>
        <begin position="7"/>
        <end position="130"/>
    </location>
</feature>
<evidence type="ECO:0000256" key="1">
    <source>
        <dbReference type="ARBA" id="ARBA00004141"/>
    </source>
</evidence>
<keyword evidence="4 6" id="KW-1133">Transmembrane helix</keyword>
<dbReference type="Proteomes" id="UP000630923">
    <property type="component" value="Unassembled WGS sequence"/>
</dbReference>
<protein>
    <recommendedName>
        <fullName evidence="7">EamA domain-containing protein</fullName>
    </recommendedName>
</protein>
<sequence length="302" mass="32678">MTLIDTIFLVIVNFVWGMNFLAAKWAVADFPPMVVNAIRFAIVTVLLLPFLKPVRGRMKDLFIAAFVLGVLHFGLIFIAMSFAEGVSAMAIVSQLNVPFATILAIVILKEQVGWKRVSGIAVSFLGVLVLGFDPAVFEYVDAVVFMAAAAFVYALSTILMRQLKDVKAVTTQAWVGLFGCVGSVFLSLIFEVGQVEAISTAGSLAWGAVVYSAIMSSIVGHGGLNYLLRKYEVSHIAPYFVLTPLFAIGGGIFILDEVLTDRMMIGGTLTIVGVAIVTLRNSRRGSKELKTVQRVGKKFGEQ</sequence>
<feature type="transmembrane region" description="Helical" evidence="6">
    <location>
        <begin position="88"/>
        <end position="108"/>
    </location>
</feature>
<dbReference type="InterPro" id="IPR037185">
    <property type="entry name" value="EmrE-like"/>
</dbReference>
<dbReference type="EMBL" id="BNCI01000002">
    <property type="protein sequence ID" value="GHF23002.1"/>
    <property type="molecule type" value="Genomic_DNA"/>
</dbReference>
<gene>
    <name evidence="8" type="ORF">GCM10017044_16760</name>
</gene>
<feature type="transmembrane region" description="Helical" evidence="6">
    <location>
        <begin position="261"/>
        <end position="279"/>
    </location>
</feature>
<feature type="transmembrane region" description="Helical" evidence="6">
    <location>
        <begin position="63"/>
        <end position="82"/>
    </location>
</feature>
<feature type="transmembrane region" description="Helical" evidence="6">
    <location>
        <begin position="120"/>
        <end position="137"/>
    </location>
</feature>
<dbReference type="PANTHER" id="PTHR32322">
    <property type="entry name" value="INNER MEMBRANE TRANSPORTER"/>
    <property type="match status" value="1"/>
</dbReference>
<organism evidence="8 9">
    <name type="scientific">Kordiimonas sediminis</name>
    <dbReference type="NCBI Taxonomy" id="1735581"/>
    <lineage>
        <taxon>Bacteria</taxon>
        <taxon>Pseudomonadati</taxon>
        <taxon>Pseudomonadota</taxon>
        <taxon>Alphaproteobacteria</taxon>
        <taxon>Kordiimonadales</taxon>
        <taxon>Kordiimonadaceae</taxon>
        <taxon>Kordiimonas</taxon>
    </lineage>
</organism>
<evidence type="ECO:0000256" key="3">
    <source>
        <dbReference type="ARBA" id="ARBA00022692"/>
    </source>
</evidence>
<feature type="transmembrane region" description="Helical" evidence="6">
    <location>
        <begin position="204"/>
        <end position="224"/>
    </location>
</feature>
<evidence type="ECO:0000313" key="8">
    <source>
        <dbReference type="EMBL" id="GHF23002.1"/>
    </source>
</evidence>
<feature type="transmembrane region" description="Helical" evidence="6">
    <location>
        <begin position="173"/>
        <end position="192"/>
    </location>
</feature>
<feature type="domain" description="EamA" evidence="7">
    <location>
        <begin position="143"/>
        <end position="278"/>
    </location>
</feature>
<reference evidence="8" key="2">
    <citation type="submission" date="2020-09" db="EMBL/GenBank/DDBJ databases">
        <authorList>
            <person name="Sun Q."/>
            <person name="Kim S."/>
        </authorList>
    </citation>
    <scope>NUCLEOTIDE SEQUENCE</scope>
    <source>
        <strain evidence="8">KCTC 42590</strain>
    </source>
</reference>
<dbReference type="RefSeq" id="WP_191251912.1">
    <property type="nucleotide sequence ID" value="NZ_BNCI01000002.1"/>
</dbReference>
<keyword evidence="9" id="KW-1185">Reference proteome</keyword>
<feature type="transmembrane region" description="Helical" evidence="6">
    <location>
        <begin position="236"/>
        <end position="255"/>
    </location>
</feature>
<comment type="caution">
    <text evidence="8">The sequence shown here is derived from an EMBL/GenBank/DDBJ whole genome shotgun (WGS) entry which is preliminary data.</text>
</comment>
<evidence type="ECO:0000256" key="2">
    <source>
        <dbReference type="ARBA" id="ARBA00007362"/>
    </source>
</evidence>
<dbReference type="InterPro" id="IPR050638">
    <property type="entry name" value="AA-Vitamin_Transporters"/>
</dbReference>
<evidence type="ECO:0000256" key="5">
    <source>
        <dbReference type="ARBA" id="ARBA00023136"/>
    </source>
</evidence>
<evidence type="ECO:0000259" key="7">
    <source>
        <dbReference type="Pfam" id="PF00892"/>
    </source>
</evidence>
<dbReference type="AlphaFoldDB" id="A0A919E646"/>
<evidence type="ECO:0000256" key="6">
    <source>
        <dbReference type="SAM" id="Phobius"/>
    </source>
</evidence>
<feature type="transmembrane region" description="Helical" evidence="6">
    <location>
        <begin position="33"/>
        <end position="51"/>
    </location>
</feature>
<comment type="similarity">
    <text evidence="2">Belongs to the EamA transporter family.</text>
</comment>
<dbReference type="PANTHER" id="PTHR32322:SF2">
    <property type="entry name" value="EAMA DOMAIN-CONTAINING PROTEIN"/>
    <property type="match status" value="1"/>
</dbReference>
<feature type="transmembrane region" description="Helical" evidence="6">
    <location>
        <begin position="143"/>
        <end position="161"/>
    </location>
</feature>
<dbReference type="GO" id="GO:0016020">
    <property type="term" value="C:membrane"/>
    <property type="evidence" value="ECO:0007669"/>
    <property type="project" value="UniProtKB-SubCell"/>
</dbReference>
<evidence type="ECO:0000256" key="4">
    <source>
        <dbReference type="ARBA" id="ARBA00022989"/>
    </source>
</evidence>
<feature type="transmembrane region" description="Helical" evidence="6">
    <location>
        <begin position="7"/>
        <end position="27"/>
    </location>
</feature>
<accession>A0A919E646</accession>
<comment type="subcellular location">
    <subcellularLocation>
        <location evidence="1">Membrane</location>
        <topology evidence="1">Multi-pass membrane protein</topology>
    </subcellularLocation>
</comment>
<evidence type="ECO:0000313" key="9">
    <source>
        <dbReference type="Proteomes" id="UP000630923"/>
    </source>
</evidence>
<keyword evidence="5 6" id="KW-0472">Membrane</keyword>
<proteinExistence type="inferred from homology"/>
<dbReference type="Pfam" id="PF00892">
    <property type="entry name" value="EamA"/>
    <property type="match status" value="2"/>
</dbReference>
<reference evidence="8" key="1">
    <citation type="journal article" date="2014" name="Int. J. Syst. Evol. Microbiol.">
        <title>Complete genome sequence of Corynebacterium casei LMG S-19264T (=DSM 44701T), isolated from a smear-ripened cheese.</title>
        <authorList>
            <consortium name="US DOE Joint Genome Institute (JGI-PGF)"/>
            <person name="Walter F."/>
            <person name="Albersmeier A."/>
            <person name="Kalinowski J."/>
            <person name="Ruckert C."/>
        </authorList>
    </citation>
    <scope>NUCLEOTIDE SEQUENCE</scope>
    <source>
        <strain evidence="8">KCTC 42590</strain>
    </source>
</reference>
<name>A0A919E646_9PROT</name>
<dbReference type="InterPro" id="IPR000620">
    <property type="entry name" value="EamA_dom"/>
</dbReference>
<dbReference type="Gene3D" id="1.10.3730.20">
    <property type="match status" value="1"/>
</dbReference>
<keyword evidence="3 6" id="KW-0812">Transmembrane</keyword>
<dbReference type="SUPFAM" id="SSF103481">
    <property type="entry name" value="Multidrug resistance efflux transporter EmrE"/>
    <property type="match status" value="2"/>
</dbReference>